<dbReference type="Proteomes" id="UP000054166">
    <property type="component" value="Unassembled WGS sequence"/>
</dbReference>
<reference evidence="3" key="2">
    <citation type="submission" date="2015-01" db="EMBL/GenBank/DDBJ databases">
        <title>Evolutionary Origins and Diversification of the Mycorrhizal Mutualists.</title>
        <authorList>
            <consortium name="DOE Joint Genome Institute"/>
            <consortium name="Mycorrhizal Genomics Consortium"/>
            <person name="Kohler A."/>
            <person name="Kuo A."/>
            <person name="Nagy L.G."/>
            <person name="Floudas D."/>
            <person name="Copeland A."/>
            <person name="Barry K.W."/>
            <person name="Cichocki N."/>
            <person name="Veneault-Fourrey C."/>
            <person name="LaButti K."/>
            <person name="Lindquist E.A."/>
            <person name="Lipzen A."/>
            <person name="Lundell T."/>
            <person name="Morin E."/>
            <person name="Murat C."/>
            <person name="Riley R."/>
            <person name="Ohm R."/>
            <person name="Sun H."/>
            <person name="Tunlid A."/>
            <person name="Henrissat B."/>
            <person name="Grigoriev I.V."/>
            <person name="Hibbett D.S."/>
            <person name="Martin F."/>
        </authorList>
    </citation>
    <scope>NUCLEOTIDE SEQUENCE [LARGE SCALE GENOMIC DNA]</scope>
    <source>
        <strain evidence="3">F 1598</strain>
    </source>
</reference>
<keyword evidence="3" id="KW-1185">Reference proteome</keyword>
<evidence type="ECO:0000313" key="3">
    <source>
        <dbReference type="Proteomes" id="UP000054166"/>
    </source>
</evidence>
<keyword evidence="1" id="KW-0472">Membrane</keyword>
<feature type="transmembrane region" description="Helical" evidence="1">
    <location>
        <begin position="137"/>
        <end position="159"/>
    </location>
</feature>
<dbReference type="STRING" id="765440.A0A0C3EZA4"/>
<organism evidence="2 3">
    <name type="scientific">Piloderma croceum (strain F 1598)</name>
    <dbReference type="NCBI Taxonomy" id="765440"/>
    <lineage>
        <taxon>Eukaryota</taxon>
        <taxon>Fungi</taxon>
        <taxon>Dikarya</taxon>
        <taxon>Basidiomycota</taxon>
        <taxon>Agaricomycotina</taxon>
        <taxon>Agaricomycetes</taxon>
        <taxon>Agaricomycetidae</taxon>
        <taxon>Atheliales</taxon>
        <taxon>Atheliaceae</taxon>
        <taxon>Piloderma</taxon>
    </lineage>
</organism>
<dbReference type="OrthoDB" id="2014058at2759"/>
<dbReference type="Pfam" id="PF05821">
    <property type="entry name" value="NDUF_B8"/>
    <property type="match status" value="1"/>
</dbReference>
<dbReference type="AlphaFoldDB" id="A0A0C3EZA4"/>
<dbReference type="EMBL" id="KN833087">
    <property type="protein sequence ID" value="KIM73269.1"/>
    <property type="molecule type" value="Genomic_DNA"/>
</dbReference>
<dbReference type="PANTHER" id="PTHR12840">
    <property type="entry name" value="NADH-UBIQUINONE OXIDOREDUCTASE ASHI SUBUNIT"/>
    <property type="match status" value="1"/>
</dbReference>
<reference evidence="2 3" key="1">
    <citation type="submission" date="2014-04" db="EMBL/GenBank/DDBJ databases">
        <authorList>
            <consortium name="DOE Joint Genome Institute"/>
            <person name="Kuo A."/>
            <person name="Tarkka M."/>
            <person name="Buscot F."/>
            <person name="Kohler A."/>
            <person name="Nagy L.G."/>
            <person name="Floudas D."/>
            <person name="Copeland A."/>
            <person name="Barry K.W."/>
            <person name="Cichocki N."/>
            <person name="Veneault-Fourrey C."/>
            <person name="LaButti K."/>
            <person name="Lindquist E.A."/>
            <person name="Lipzen A."/>
            <person name="Lundell T."/>
            <person name="Morin E."/>
            <person name="Murat C."/>
            <person name="Sun H."/>
            <person name="Tunlid A."/>
            <person name="Henrissat B."/>
            <person name="Grigoriev I.V."/>
            <person name="Hibbett D.S."/>
            <person name="Martin F."/>
            <person name="Nordberg H.P."/>
            <person name="Cantor M.N."/>
            <person name="Hua S.X."/>
        </authorList>
    </citation>
    <scope>NUCLEOTIDE SEQUENCE [LARGE SCALE GENOMIC DNA]</scope>
    <source>
        <strain evidence="2 3">F 1598</strain>
    </source>
</reference>
<gene>
    <name evidence="2" type="ORF">PILCRDRAFT_829284</name>
</gene>
<dbReference type="InterPro" id="IPR008699">
    <property type="entry name" value="NDUFB8"/>
</dbReference>
<dbReference type="PANTHER" id="PTHR12840:SF1">
    <property type="entry name" value="NADH DEHYDROGENASE [UBIQUINONE] 1 BETA SUBCOMPLEX SUBUNIT 8, MITOCHONDRIAL"/>
    <property type="match status" value="1"/>
</dbReference>
<proteinExistence type="predicted"/>
<keyword evidence="1" id="KW-0812">Transmembrane</keyword>
<accession>A0A0C3EZA4</accession>
<dbReference type="HOGENOM" id="CLU_100674_1_0_1"/>
<evidence type="ECO:0000256" key="1">
    <source>
        <dbReference type="SAM" id="Phobius"/>
    </source>
</evidence>
<name>A0A0C3EZA4_PILCF</name>
<evidence type="ECO:0000313" key="2">
    <source>
        <dbReference type="EMBL" id="KIM73269.1"/>
    </source>
</evidence>
<dbReference type="GO" id="GO:0005739">
    <property type="term" value="C:mitochondrion"/>
    <property type="evidence" value="ECO:0007669"/>
    <property type="project" value="InterPro"/>
</dbReference>
<sequence length="197" mass="22179">MNQALRRVAGVRRTRLQACSSFRCRTYAISAAASEENMRKLASAVGSDPRDLALDTTLDEEFAARQEELVPSRPIEADERDPQIGDYPVIQISNQQLTPRGWWDQQARRNFGDPIPEYDEVLSMWGPDVPPVPPHIALYQFSLVAFGFIGFGFFCKYALVPDKPAVPREYPFSGLITELGGLEENKAREEDIADEDE</sequence>
<protein>
    <submittedName>
        <fullName evidence="2">Uncharacterized protein</fullName>
    </submittedName>
</protein>
<dbReference type="InParanoid" id="A0A0C3EZA4"/>
<keyword evidence="1" id="KW-1133">Transmembrane helix</keyword>